<dbReference type="SUPFAM" id="SSF47781">
    <property type="entry name" value="RuvA domain 2-like"/>
    <property type="match status" value="1"/>
</dbReference>
<dbReference type="PROSITE" id="PS50249">
    <property type="entry name" value="MPN"/>
    <property type="match status" value="1"/>
</dbReference>
<keyword evidence="5" id="KW-0482">Metalloprotease</keyword>
<accession>A0A934S030</accession>
<dbReference type="EMBL" id="JAENIL010000048">
    <property type="protein sequence ID" value="MBK1879463.1"/>
    <property type="molecule type" value="Genomic_DNA"/>
</dbReference>
<organism evidence="8 9">
    <name type="scientific">Pelagicoccus mobilis</name>
    <dbReference type="NCBI Taxonomy" id="415221"/>
    <lineage>
        <taxon>Bacteria</taxon>
        <taxon>Pseudomonadati</taxon>
        <taxon>Verrucomicrobiota</taxon>
        <taxon>Opitutia</taxon>
        <taxon>Puniceicoccales</taxon>
        <taxon>Pelagicoccaceae</taxon>
        <taxon>Pelagicoccus</taxon>
    </lineage>
</organism>
<keyword evidence="3" id="KW-0378">Hydrolase</keyword>
<protein>
    <submittedName>
        <fullName evidence="8">DNA repair protein RadC</fullName>
    </submittedName>
</protein>
<dbReference type="NCBIfam" id="TIGR00608">
    <property type="entry name" value="radc"/>
    <property type="match status" value="1"/>
</dbReference>
<feature type="domain" description="MPN" evidence="7">
    <location>
        <begin position="110"/>
        <end position="239"/>
    </location>
</feature>
<evidence type="ECO:0000256" key="1">
    <source>
        <dbReference type="ARBA" id="ARBA00022670"/>
    </source>
</evidence>
<dbReference type="GO" id="GO:0046872">
    <property type="term" value="F:metal ion binding"/>
    <property type="evidence" value="ECO:0007669"/>
    <property type="project" value="UniProtKB-KW"/>
</dbReference>
<reference evidence="8" key="1">
    <citation type="submission" date="2021-01" db="EMBL/GenBank/DDBJ databases">
        <title>Modified the classification status of verrucomicrobia.</title>
        <authorList>
            <person name="Feng X."/>
        </authorList>
    </citation>
    <scope>NUCLEOTIDE SEQUENCE</scope>
    <source>
        <strain evidence="8">KCTC 13126</strain>
    </source>
</reference>
<evidence type="ECO:0000256" key="5">
    <source>
        <dbReference type="ARBA" id="ARBA00023049"/>
    </source>
</evidence>
<dbReference type="PROSITE" id="PS01302">
    <property type="entry name" value="UPF0758"/>
    <property type="match status" value="1"/>
</dbReference>
<comment type="similarity">
    <text evidence="6">Belongs to the UPF0758 family.</text>
</comment>
<dbReference type="Proteomes" id="UP000617628">
    <property type="component" value="Unassembled WGS sequence"/>
</dbReference>
<gene>
    <name evidence="8" type="primary">radC</name>
    <name evidence="8" type="ORF">JIN87_21435</name>
</gene>
<dbReference type="PANTHER" id="PTHR30471">
    <property type="entry name" value="DNA REPAIR PROTEIN RADC"/>
    <property type="match status" value="1"/>
</dbReference>
<evidence type="ECO:0000256" key="6">
    <source>
        <dbReference type="RuleBase" id="RU003797"/>
    </source>
</evidence>
<dbReference type="InterPro" id="IPR025657">
    <property type="entry name" value="RadC_JAB"/>
</dbReference>
<evidence type="ECO:0000256" key="2">
    <source>
        <dbReference type="ARBA" id="ARBA00022723"/>
    </source>
</evidence>
<dbReference type="AlphaFoldDB" id="A0A934S030"/>
<dbReference type="InterPro" id="IPR046778">
    <property type="entry name" value="UPF0758_N"/>
</dbReference>
<dbReference type="CDD" id="cd08071">
    <property type="entry name" value="MPN_DUF2466"/>
    <property type="match status" value="1"/>
</dbReference>
<proteinExistence type="inferred from homology"/>
<name>A0A934S030_9BACT</name>
<keyword evidence="9" id="KW-1185">Reference proteome</keyword>
<evidence type="ECO:0000256" key="3">
    <source>
        <dbReference type="ARBA" id="ARBA00022801"/>
    </source>
</evidence>
<keyword evidence="1" id="KW-0645">Protease</keyword>
<dbReference type="GO" id="GO:0008237">
    <property type="term" value="F:metallopeptidase activity"/>
    <property type="evidence" value="ECO:0007669"/>
    <property type="project" value="UniProtKB-KW"/>
</dbReference>
<dbReference type="NCBIfam" id="NF000642">
    <property type="entry name" value="PRK00024.1"/>
    <property type="match status" value="1"/>
</dbReference>
<sequence>MPPSTYLTPRLADLSVSERPQERLESLGAQSLSDTELIAMILRSGSKGRNVLSVASEILRAGGSLNGLLNWSDAEFRNIKGIGKVKALQLLTIIEICRRVRDRSPSKEPILDSPDLVFQHMQTHSDSLQVEKFWTLSLNRKNRLLRRTEVSSGTASNSLVHPREVFREAIRQGASAVICVHNHPSGDPAPSAADIKVTRQLRESAKIIGIDLLDHVICGSQQHDPRQQGYYSFQEAGLL</sequence>
<dbReference type="GO" id="GO:0006508">
    <property type="term" value="P:proteolysis"/>
    <property type="evidence" value="ECO:0007669"/>
    <property type="project" value="UniProtKB-KW"/>
</dbReference>
<dbReference type="Gene3D" id="3.40.140.10">
    <property type="entry name" value="Cytidine Deaminase, domain 2"/>
    <property type="match status" value="1"/>
</dbReference>
<evidence type="ECO:0000313" key="9">
    <source>
        <dbReference type="Proteomes" id="UP000617628"/>
    </source>
</evidence>
<keyword evidence="2" id="KW-0479">Metal-binding</keyword>
<evidence type="ECO:0000256" key="4">
    <source>
        <dbReference type="ARBA" id="ARBA00022833"/>
    </source>
</evidence>
<comment type="caution">
    <text evidence="8">The sequence shown here is derived from an EMBL/GenBank/DDBJ whole genome shotgun (WGS) entry which is preliminary data.</text>
</comment>
<dbReference type="PANTHER" id="PTHR30471:SF3">
    <property type="entry name" value="UPF0758 PROTEIN YEES-RELATED"/>
    <property type="match status" value="1"/>
</dbReference>
<dbReference type="Pfam" id="PF04002">
    <property type="entry name" value="RadC"/>
    <property type="match status" value="1"/>
</dbReference>
<dbReference type="SUPFAM" id="SSF102712">
    <property type="entry name" value="JAB1/MPN domain"/>
    <property type="match status" value="1"/>
</dbReference>
<dbReference type="Pfam" id="PF20582">
    <property type="entry name" value="UPF0758_N"/>
    <property type="match status" value="1"/>
</dbReference>
<dbReference type="RefSeq" id="WP_200357676.1">
    <property type="nucleotide sequence ID" value="NZ_JAENIL010000048.1"/>
</dbReference>
<evidence type="ECO:0000259" key="7">
    <source>
        <dbReference type="PROSITE" id="PS50249"/>
    </source>
</evidence>
<dbReference type="InterPro" id="IPR037518">
    <property type="entry name" value="MPN"/>
</dbReference>
<dbReference type="InterPro" id="IPR010994">
    <property type="entry name" value="RuvA_2-like"/>
</dbReference>
<dbReference type="InterPro" id="IPR001405">
    <property type="entry name" value="UPF0758"/>
</dbReference>
<keyword evidence="4" id="KW-0862">Zinc</keyword>
<evidence type="ECO:0000313" key="8">
    <source>
        <dbReference type="EMBL" id="MBK1879463.1"/>
    </source>
</evidence>
<dbReference type="InterPro" id="IPR020891">
    <property type="entry name" value="UPF0758_CS"/>
</dbReference>